<dbReference type="Pfam" id="PF07993">
    <property type="entry name" value="NAD_binding_4"/>
    <property type="match status" value="1"/>
</dbReference>
<dbReference type="AlphaFoldDB" id="A0A9W4U951"/>
<dbReference type="SUPFAM" id="SSF51735">
    <property type="entry name" value="NAD(P)-binding Rossmann-fold domains"/>
    <property type="match status" value="1"/>
</dbReference>
<dbReference type="OrthoDB" id="5334845at2759"/>
<reference evidence="2" key="1">
    <citation type="submission" date="2023-01" db="EMBL/GenBank/DDBJ databases">
        <authorList>
            <person name="Van Ghelder C."/>
            <person name="Rancurel C."/>
        </authorList>
    </citation>
    <scope>NUCLEOTIDE SEQUENCE</scope>
    <source>
        <strain evidence="2">CNCM I-4278</strain>
    </source>
</reference>
<name>A0A9W4U951_9PLEO</name>
<sequence>MGYELVEGDRRYSYAASKYTAERMVAAARWRGAKASVYRLPFITASLATSHFRLNRGDFLHNFLSGCLELGAFPSIDQDLSAVLPVDYVADTIVNLIKQNATCDGFRDYDFIDSSPISFDHFFHLFGAALPGQEVVPFAKWNQRASSYAANHLASPLARIITLLDSVTDASGLAAMLSGPKCSRENVLGGDHYPAPAITKDFVAKYVTHIFSTATTLQNKD</sequence>
<accession>A0A9W4U951</accession>
<organism evidence="2 3">
    <name type="scientific">Periconia digitata</name>
    <dbReference type="NCBI Taxonomy" id="1303443"/>
    <lineage>
        <taxon>Eukaryota</taxon>
        <taxon>Fungi</taxon>
        <taxon>Dikarya</taxon>
        <taxon>Ascomycota</taxon>
        <taxon>Pezizomycotina</taxon>
        <taxon>Dothideomycetes</taxon>
        <taxon>Pleosporomycetidae</taxon>
        <taxon>Pleosporales</taxon>
        <taxon>Massarineae</taxon>
        <taxon>Periconiaceae</taxon>
        <taxon>Periconia</taxon>
    </lineage>
</organism>
<evidence type="ECO:0000313" key="2">
    <source>
        <dbReference type="EMBL" id="CAI6331639.1"/>
    </source>
</evidence>
<dbReference type="Proteomes" id="UP001152607">
    <property type="component" value="Unassembled WGS sequence"/>
</dbReference>
<dbReference type="EMBL" id="CAOQHR010000003">
    <property type="protein sequence ID" value="CAI6331639.1"/>
    <property type="molecule type" value="Genomic_DNA"/>
</dbReference>
<evidence type="ECO:0000259" key="1">
    <source>
        <dbReference type="Pfam" id="PF07993"/>
    </source>
</evidence>
<keyword evidence="3" id="KW-1185">Reference proteome</keyword>
<protein>
    <recommendedName>
        <fullName evidence="1">Thioester reductase (TE) domain-containing protein</fullName>
    </recommendedName>
</protein>
<proteinExistence type="predicted"/>
<feature type="domain" description="Thioester reductase (TE)" evidence="1">
    <location>
        <begin position="11"/>
        <end position="93"/>
    </location>
</feature>
<gene>
    <name evidence="2" type="ORF">PDIGIT_LOCUS4664</name>
</gene>
<dbReference type="InterPro" id="IPR036291">
    <property type="entry name" value="NAD(P)-bd_dom_sf"/>
</dbReference>
<comment type="caution">
    <text evidence="2">The sequence shown here is derived from an EMBL/GenBank/DDBJ whole genome shotgun (WGS) entry which is preliminary data.</text>
</comment>
<evidence type="ECO:0000313" key="3">
    <source>
        <dbReference type="Proteomes" id="UP001152607"/>
    </source>
</evidence>
<dbReference type="InterPro" id="IPR013120">
    <property type="entry name" value="FAR_NAD-bd"/>
</dbReference>
<dbReference type="Gene3D" id="3.40.50.720">
    <property type="entry name" value="NAD(P)-binding Rossmann-like Domain"/>
    <property type="match status" value="1"/>
</dbReference>